<keyword evidence="2" id="KW-1185">Reference proteome</keyword>
<evidence type="ECO:0000313" key="1">
    <source>
        <dbReference type="EMBL" id="KAJ7527928.1"/>
    </source>
</evidence>
<protein>
    <submittedName>
        <fullName evidence="1">Uncharacterized protein</fullName>
    </submittedName>
</protein>
<gene>
    <name evidence="1" type="ORF">O6H91_16G076500</name>
</gene>
<accession>A0ACC2BDS1</accession>
<organism evidence="1 2">
    <name type="scientific">Diphasiastrum complanatum</name>
    <name type="common">Issler's clubmoss</name>
    <name type="synonym">Lycopodium complanatum</name>
    <dbReference type="NCBI Taxonomy" id="34168"/>
    <lineage>
        <taxon>Eukaryota</taxon>
        <taxon>Viridiplantae</taxon>
        <taxon>Streptophyta</taxon>
        <taxon>Embryophyta</taxon>
        <taxon>Tracheophyta</taxon>
        <taxon>Lycopodiopsida</taxon>
        <taxon>Lycopodiales</taxon>
        <taxon>Lycopodiaceae</taxon>
        <taxon>Lycopodioideae</taxon>
        <taxon>Diphasiastrum</taxon>
    </lineage>
</organism>
<sequence length="617" mass="67911">MGCFSITGQKARKKMMDQCHVPEPRPASFYDNKPTLLPHPYEVEQGTYTRTLSAPPKFTDRGRSQSSISTSNYKEYRALSAPSRVRMLDSYAHSGSPMANMRPPSSPLSNRILPLSDPAVCQNIDKKAFGGCPLPLPIPLPATGHPLPIPEANDPSSSVCETTSYNLTSGFSALPSFKCSTPSREGNGKLVESPRASSSLRPKPLPQPPGETNSLASSPRVFSRNELAAACQNFSSECCIGDIGVALVYRSWIFSEGNSKNKTEVSVMQINSTSMLQDSDSRDFTMEATKLSSVRHPHLCKLIGFCIEDTSQLKADLSKSKACFLVYEYLPNGTADKLLYGREAGAPLDWSTRVKIALGAAKGLAYLHKYSSRQISYREFSTFNIQIDLDYNAKLTGYGFFKSCPSELFPITAYTAPETAANGVVTCKSNVWSFGVVLLELLTGRQNLDAVFPEEEQDLVQWSKRFAVDDSRLFLGMDPELKGCYPAPHVKLLADLALTCLHEEPDLRPSMKEVVEILASLKRQSSTRERGSPDADIMDYAGKHRSLEQALVETNPQARFSGYFSSIGTTLTAVPQRDILYLSEKIAWPSRSTNNSAYGLESPKIEVRQQIHVAQST</sequence>
<proteinExistence type="predicted"/>
<name>A0ACC2BDS1_DIPCM</name>
<reference evidence="2" key="1">
    <citation type="journal article" date="2024" name="Proc. Natl. Acad. Sci. U.S.A.">
        <title>Extraordinary preservation of gene collinearity over three hundred million years revealed in homosporous lycophytes.</title>
        <authorList>
            <person name="Li C."/>
            <person name="Wickell D."/>
            <person name="Kuo L.Y."/>
            <person name="Chen X."/>
            <person name="Nie B."/>
            <person name="Liao X."/>
            <person name="Peng D."/>
            <person name="Ji J."/>
            <person name="Jenkins J."/>
            <person name="Williams M."/>
            <person name="Shu S."/>
            <person name="Plott C."/>
            <person name="Barry K."/>
            <person name="Rajasekar S."/>
            <person name="Grimwood J."/>
            <person name="Han X."/>
            <person name="Sun S."/>
            <person name="Hou Z."/>
            <person name="He W."/>
            <person name="Dai G."/>
            <person name="Sun C."/>
            <person name="Schmutz J."/>
            <person name="Leebens-Mack J.H."/>
            <person name="Li F.W."/>
            <person name="Wang L."/>
        </authorList>
    </citation>
    <scope>NUCLEOTIDE SEQUENCE [LARGE SCALE GENOMIC DNA]</scope>
    <source>
        <strain evidence="2">cv. PW_Plant_1</strain>
    </source>
</reference>
<dbReference type="EMBL" id="CM055107">
    <property type="protein sequence ID" value="KAJ7527928.1"/>
    <property type="molecule type" value="Genomic_DNA"/>
</dbReference>
<comment type="caution">
    <text evidence="1">The sequence shown here is derived from an EMBL/GenBank/DDBJ whole genome shotgun (WGS) entry which is preliminary data.</text>
</comment>
<evidence type="ECO:0000313" key="2">
    <source>
        <dbReference type="Proteomes" id="UP001162992"/>
    </source>
</evidence>
<dbReference type="Proteomes" id="UP001162992">
    <property type="component" value="Chromosome 16"/>
</dbReference>